<dbReference type="PANTHER" id="PTHR33840">
    <property type="match status" value="1"/>
</dbReference>
<name>A0ABQ2BQ06_9SPHI</name>
<dbReference type="InterPro" id="IPR018712">
    <property type="entry name" value="Tle1-like_cat"/>
</dbReference>
<evidence type="ECO:0000313" key="2">
    <source>
        <dbReference type="EMBL" id="GGI29471.1"/>
    </source>
</evidence>
<dbReference type="EMBL" id="BMDJ01000019">
    <property type="protein sequence ID" value="GGI29471.1"/>
    <property type="molecule type" value="Genomic_DNA"/>
</dbReference>
<keyword evidence="3" id="KW-1185">Reference proteome</keyword>
<evidence type="ECO:0000259" key="1">
    <source>
        <dbReference type="Pfam" id="PF09994"/>
    </source>
</evidence>
<proteinExistence type="predicted"/>
<organism evidence="2 3">
    <name type="scientific">Pedobacter mendelii</name>
    <dbReference type="NCBI Taxonomy" id="1908240"/>
    <lineage>
        <taxon>Bacteria</taxon>
        <taxon>Pseudomonadati</taxon>
        <taxon>Bacteroidota</taxon>
        <taxon>Sphingobacteriia</taxon>
        <taxon>Sphingobacteriales</taxon>
        <taxon>Sphingobacteriaceae</taxon>
        <taxon>Pedobacter</taxon>
    </lineage>
</organism>
<sequence length="500" mass="56002">MGNGNIIKIANGNMQDVAKQAHTSFAKTIDANAAKNVNETSTNGVVFGEPEKMNYTTIEGVDIIAGVFFDGTLNNRTNTETRTKPGTNDSYGNGYTNVARLSYQYKEDAKTVYVYTEGIGTENGKSDSTMGYAYGSGPTGVIAKVLQGCKYLADKIKPKVTKGVINTLTLDVFGFSRGSAAARNFVYEVSKGAYLSKSGNRSRSIRLDAHGQSVNVDDLPAHGELGKLLGKIKIKRLVIRFVGLYDTVSSYNEGFSTSPNFANDVEELQLNQLHRAQRVIHFTADDEHRENFSLTRIQSAGANGLEKDLPGVHSDVGGSYENGEEYIDELLNGGTAALNTEKQRLIDHGWYLENQLTVHNFKGKLSGRRQLRMEYSYIPLHFMAEFALKLDKGFPFLQSRIENTYKVPTDTKYLLGYIKARLRKYVFDNGEKLVYRDVHRLKRALDAGKINLATHNQLASEQRNLYILRNKYLHWSANFDWVGMDPNMENNQRVRRIYNG</sequence>
<comment type="caution">
    <text evidence="2">The sequence shown here is derived from an EMBL/GenBank/DDBJ whole genome shotgun (WGS) entry which is preliminary data.</text>
</comment>
<reference evidence="3" key="1">
    <citation type="journal article" date="2019" name="Int. J. Syst. Evol. Microbiol.">
        <title>The Global Catalogue of Microorganisms (GCM) 10K type strain sequencing project: providing services to taxonomists for standard genome sequencing and annotation.</title>
        <authorList>
            <consortium name="The Broad Institute Genomics Platform"/>
            <consortium name="The Broad Institute Genome Sequencing Center for Infectious Disease"/>
            <person name="Wu L."/>
            <person name="Ma J."/>
        </authorList>
    </citation>
    <scope>NUCLEOTIDE SEQUENCE [LARGE SCALE GENOMIC DNA]</scope>
    <source>
        <strain evidence="3">CCM 8939</strain>
    </source>
</reference>
<accession>A0ABQ2BQ06</accession>
<dbReference type="RefSeq" id="WP_188417489.1">
    <property type="nucleotide sequence ID" value="NZ_BMDJ01000019.1"/>
</dbReference>
<dbReference type="PANTHER" id="PTHR33840:SF1">
    <property type="entry name" value="TLE1 PHOSPHOLIPASE DOMAIN-CONTAINING PROTEIN"/>
    <property type="match status" value="1"/>
</dbReference>
<dbReference type="Proteomes" id="UP000645390">
    <property type="component" value="Unassembled WGS sequence"/>
</dbReference>
<dbReference type="Pfam" id="PF09994">
    <property type="entry name" value="T6SS_Tle1-like_cat"/>
    <property type="match status" value="1"/>
</dbReference>
<evidence type="ECO:0000313" key="3">
    <source>
        <dbReference type="Proteomes" id="UP000645390"/>
    </source>
</evidence>
<protein>
    <recommendedName>
        <fullName evidence="1">T6SS Phospholipase effector Tle1-like catalytic domain-containing protein</fullName>
    </recommendedName>
</protein>
<gene>
    <name evidence="2" type="ORF">GCM10008119_37790</name>
</gene>
<feature type="domain" description="T6SS Phospholipase effector Tle1-like catalytic" evidence="1">
    <location>
        <begin position="67"/>
        <end position="324"/>
    </location>
</feature>